<proteinExistence type="predicted"/>
<dbReference type="RefSeq" id="WP_276728493.1">
    <property type="nucleotide sequence ID" value="NZ_JAFKMR010000012.1"/>
</dbReference>
<dbReference type="Proteomes" id="UP000664800">
    <property type="component" value="Unassembled WGS sequence"/>
</dbReference>
<dbReference type="InterPro" id="IPR009858">
    <property type="entry name" value="DUF1415"/>
</dbReference>
<comment type="caution">
    <text evidence="1">The sequence shown here is derived from an EMBL/GenBank/DDBJ whole genome shotgun (WGS) entry which is preliminary data.</text>
</comment>
<evidence type="ECO:0000313" key="1">
    <source>
        <dbReference type="EMBL" id="MBN8743574.1"/>
    </source>
</evidence>
<dbReference type="EMBL" id="JAFKMR010000012">
    <property type="protein sequence ID" value="MBN8743574.1"/>
    <property type="molecule type" value="Genomic_DNA"/>
</dbReference>
<reference evidence="1" key="1">
    <citation type="submission" date="2021-02" db="EMBL/GenBank/DDBJ databases">
        <title>Thiocyanate and organic carbon inputs drive convergent selection for specific autotrophic Afipia and Thiobacillus strains within complex microbiomes.</title>
        <authorList>
            <person name="Huddy R.J."/>
            <person name="Sachdeva R."/>
            <person name="Kadzinga F."/>
            <person name="Kantor R.S."/>
            <person name="Harrison S.T.L."/>
            <person name="Banfield J.F."/>
        </authorList>
    </citation>
    <scope>NUCLEOTIDE SEQUENCE</scope>
    <source>
        <strain evidence="1">SCN18_13_7_16_R3_B_64_19</strain>
    </source>
</reference>
<organism evidence="1 2">
    <name type="scientific">Thiomonas arsenitoxydans (strain DSM 22701 / CIP 110005 / 3As)</name>
    <dbReference type="NCBI Taxonomy" id="426114"/>
    <lineage>
        <taxon>Bacteria</taxon>
        <taxon>Pseudomonadati</taxon>
        <taxon>Pseudomonadota</taxon>
        <taxon>Betaproteobacteria</taxon>
        <taxon>Burkholderiales</taxon>
        <taxon>Thiomonas</taxon>
    </lineage>
</organism>
<name>A0A8I1SWG5_THIA3</name>
<accession>A0A8I1SWG5</accession>
<gene>
    <name evidence="1" type="ORF">J0I24_04620</name>
</gene>
<evidence type="ECO:0000313" key="2">
    <source>
        <dbReference type="Proteomes" id="UP000664800"/>
    </source>
</evidence>
<protein>
    <submittedName>
        <fullName evidence="1">DUF1415 domain-containing protein</fullName>
    </submittedName>
</protein>
<dbReference type="Pfam" id="PF07209">
    <property type="entry name" value="DUF1415"/>
    <property type="match status" value="1"/>
</dbReference>
<sequence>MNRPQLLNDPVVAQTRAWVDRMVIGLNLCPFAKAPQVKGRIRYVHCEATTPEDLLSSLGDELQLLMRTAPDEVETTLLIHPHTLAHFVQYNAFLDEADARVEQLGLRGILQIASFHPQYRFAGARPNDVTNATNRSPFPMLHLIRESSIDRAVAAFPEAAAIYQANRATMRRLGKQGIAALLAQCRSGAG</sequence>
<dbReference type="AlphaFoldDB" id="A0A8I1SWG5"/>